<protein>
    <submittedName>
        <fullName evidence="3">Uncharacterized protein</fullName>
    </submittedName>
</protein>
<accession>A0A1I8NF87</accession>
<feature type="chain" id="PRO_5043556853" evidence="2">
    <location>
        <begin position="16"/>
        <end position="162"/>
    </location>
</feature>
<keyword evidence="2" id="KW-0732">Signal</keyword>
<dbReference type="AlphaFoldDB" id="A0A1I8NF87"/>
<feature type="region of interest" description="Disordered" evidence="1">
    <location>
        <begin position="43"/>
        <end position="67"/>
    </location>
</feature>
<feature type="compositionally biased region" description="Low complexity" evidence="1">
    <location>
        <begin position="86"/>
        <end position="101"/>
    </location>
</feature>
<organism evidence="3">
    <name type="scientific">Musca domestica</name>
    <name type="common">House fly</name>
    <dbReference type="NCBI Taxonomy" id="7370"/>
    <lineage>
        <taxon>Eukaryota</taxon>
        <taxon>Metazoa</taxon>
        <taxon>Ecdysozoa</taxon>
        <taxon>Arthropoda</taxon>
        <taxon>Hexapoda</taxon>
        <taxon>Insecta</taxon>
        <taxon>Pterygota</taxon>
        <taxon>Neoptera</taxon>
        <taxon>Endopterygota</taxon>
        <taxon>Diptera</taxon>
        <taxon>Brachycera</taxon>
        <taxon>Muscomorpha</taxon>
        <taxon>Muscoidea</taxon>
        <taxon>Muscidae</taxon>
        <taxon>Musca</taxon>
    </lineage>
</organism>
<feature type="region of interest" description="Disordered" evidence="1">
    <location>
        <begin position="80"/>
        <end position="162"/>
    </location>
</feature>
<dbReference type="VEuPathDB" id="VectorBase:MDOMA2_009106"/>
<evidence type="ECO:0000256" key="1">
    <source>
        <dbReference type="SAM" id="MobiDB-lite"/>
    </source>
</evidence>
<proteinExistence type="predicted"/>
<dbReference type="VEuPathDB" id="VectorBase:MDOA014570"/>
<feature type="compositionally biased region" description="Polar residues" evidence="1">
    <location>
        <begin position="45"/>
        <end position="59"/>
    </location>
</feature>
<sequence length="162" mass="17541">MKLLLVLALVAFVSADVKHLFDSSDNLKADGYVYPTPKVPFGTTRKPTTPKATVRSNDPVTKKPKGYDYPKPEIVFPPVVKPPTPVVTKSPLVPKPVTKAPTPKPKPVTKAPTPKPKPVTKAPAPKPKPVTKAPAPKTPAPEYLPPKEGYVYPNNPQPPFIF</sequence>
<reference evidence="3" key="1">
    <citation type="submission" date="2020-05" db="UniProtKB">
        <authorList>
            <consortium name="EnsemblMetazoa"/>
        </authorList>
    </citation>
    <scope>IDENTIFICATION</scope>
    <source>
        <strain evidence="3">Aabys</strain>
    </source>
</reference>
<evidence type="ECO:0000256" key="2">
    <source>
        <dbReference type="SAM" id="SignalP"/>
    </source>
</evidence>
<dbReference type="PRINTS" id="PR01217">
    <property type="entry name" value="PRICHEXTENSN"/>
</dbReference>
<evidence type="ECO:0000313" key="3">
    <source>
        <dbReference type="EnsemblMetazoa" id="MDOA014570-PB"/>
    </source>
</evidence>
<dbReference type="EnsemblMetazoa" id="MDOA014570-RB">
    <property type="protein sequence ID" value="MDOA014570-PB"/>
    <property type="gene ID" value="MDOA014570"/>
</dbReference>
<name>A0A1I8NF87_MUSDO</name>
<feature type="signal peptide" evidence="2">
    <location>
        <begin position="1"/>
        <end position="15"/>
    </location>
</feature>